<dbReference type="InterPro" id="IPR013438">
    <property type="entry name" value="SpoVE"/>
</dbReference>
<feature type="transmembrane region" description="Helical" evidence="7">
    <location>
        <begin position="50"/>
        <end position="70"/>
    </location>
</feature>
<comment type="caution">
    <text evidence="8">The sequence shown here is derived from an EMBL/GenBank/DDBJ whole genome shotgun (WGS) entry which is preliminary data.</text>
</comment>
<feature type="transmembrane region" description="Helical" evidence="7">
    <location>
        <begin position="339"/>
        <end position="360"/>
    </location>
</feature>
<dbReference type="PANTHER" id="PTHR30474:SF13">
    <property type="entry name" value="STAGE V SPORULATION PROTEIN E"/>
    <property type="match status" value="1"/>
</dbReference>
<comment type="subcellular location">
    <subcellularLocation>
        <location evidence="1">Cell membrane</location>
        <topology evidence="1">Multi-pass membrane protein</topology>
    </subcellularLocation>
</comment>
<dbReference type="NCBIfam" id="TIGR02614">
    <property type="entry name" value="ftsW"/>
    <property type="match status" value="1"/>
</dbReference>
<organism evidence="8 9">
    <name type="scientific">Parageobacillus galactosidasius</name>
    <dbReference type="NCBI Taxonomy" id="883812"/>
    <lineage>
        <taxon>Bacteria</taxon>
        <taxon>Bacillati</taxon>
        <taxon>Bacillota</taxon>
        <taxon>Bacilli</taxon>
        <taxon>Bacillales</taxon>
        <taxon>Anoxybacillaceae</taxon>
        <taxon>Parageobacillus</taxon>
    </lineage>
</organism>
<keyword evidence="9" id="KW-1185">Reference proteome</keyword>
<dbReference type="InterPro" id="IPR011923">
    <property type="entry name" value="RodA/MrdB"/>
</dbReference>
<evidence type="ECO:0000256" key="1">
    <source>
        <dbReference type="ARBA" id="ARBA00004651"/>
    </source>
</evidence>
<evidence type="ECO:0000256" key="3">
    <source>
        <dbReference type="ARBA" id="ARBA00022692"/>
    </source>
</evidence>
<evidence type="ECO:0000313" key="9">
    <source>
        <dbReference type="Proteomes" id="UP000198394"/>
    </source>
</evidence>
<keyword evidence="5 7" id="KW-1133">Transmembrane helix</keyword>
<feature type="transmembrane region" description="Helical" evidence="7">
    <location>
        <begin position="103"/>
        <end position="127"/>
    </location>
</feature>
<dbReference type="EMBL" id="NDYL01000001">
    <property type="protein sequence ID" value="OXB94420.1"/>
    <property type="molecule type" value="Genomic_DNA"/>
</dbReference>
<evidence type="ECO:0000256" key="4">
    <source>
        <dbReference type="ARBA" id="ARBA00022960"/>
    </source>
</evidence>
<dbReference type="GO" id="GO:0009252">
    <property type="term" value="P:peptidoglycan biosynthetic process"/>
    <property type="evidence" value="ECO:0007669"/>
    <property type="project" value="InterPro"/>
</dbReference>
<dbReference type="RefSeq" id="WP_062753483.1">
    <property type="nucleotide sequence ID" value="NZ_NDYL01000001.1"/>
</dbReference>
<keyword evidence="2" id="KW-1003">Cell membrane</keyword>
<name>A0A226QS61_9BACL</name>
<dbReference type="PROSITE" id="PS00428">
    <property type="entry name" value="FTSW_RODA_SPOVE"/>
    <property type="match status" value="1"/>
</dbReference>
<feature type="transmembrane region" description="Helical" evidence="7">
    <location>
        <begin position="164"/>
        <end position="181"/>
    </location>
</feature>
<dbReference type="Pfam" id="PF01098">
    <property type="entry name" value="FTSW_RODA_SPOVE"/>
    <property type="match status" value="1"/>
</dbReference>
<keyword evidence="4" id="KW-0133">Cell shape</keyword>
<dbReference type="InterPro" id="IPR001182">
    <property type="entry name" value="FtsW/RodA"/>
</dbReference>
<feature type="transmembrane region" description="Helical" evidence="7">
    <location>
        <begin position="12"/>
        <end position="35"/>
    </location>
</feature>
<feature type="transmembrane region" description="Helical" evidence="7">
    <location>
        <begin position="302"/>
        <end position="327"/>
    </location>
</feature>
<proteinExistence type="predicted"/>
<dbReference type="GO" id="GO:0015648">
    <property type="term" value="F:lipid-linked peptidoglycan transporter activity"/>
    <property type="evidence" value="ECO:0007669"/>
    <property type="project" value="TreeGrafter"/>
</dbReference>
<feature type="transmembrane region" description="Helical" evidence="7">
    <location>
        <begin position="77"/>
        <end position="97"/>
    </location>
</feature>
<reference evidence="8 9" key="1">
    <citation type="submission" date="2017-04" db="EMBL/GenBank/DDBJ databases">
        <title>The genome sequence of Parageobacillus galactosidasius DSM 18751.</title>
        <authorList>
            <person name="Ramaloko W.T."/>
            <person name="Koen N."/>
            <person name="Polliack S."/>
            <person name="Aliyu H."/>
            <person name="Lebre P."/>
            <person name="Mohr T."/>
            <person name="Oswald F."/>
            <person name="Zwick M."/>
            <person name="Neumann A."/>
            <person name="Syldatk C."/>
            <person name="Cowan D."/>
            <person name="De Maayer P."/>
        </authorList>
    </citation>
    <scope>NUCLEOTIDE SEQUENCE [LARGE SCALE GENOMIC DNA]</scope>
    <source>
        <strain evidence="8 9">DSM 18751</strain>
    </source>
</reference>
<sequence length="366" mass="39989">MPRKKSTPDFLLIILTFSLLAIGLIMVYSASAIWAEYKFHDSFFFAKRQLLFASAGVIAMFFIMNIDYWTWRDWSKVLIIVCFLLLVLVLIPGVGMVRNGSRSWIGVGAFSIQPSEFMKLAMIAFLAKYLSENQKNITSFKRGLLPALALVFFAFGMIMLQPDLGTGTVMVGTCIAMIFVAGARISHFIGLGILGLAGFAALVLSAPYRIKRITSFLNPWEDPLGSGFQIIQSLYAIGPGGLFGLGLGQSRQKFFYLPEPQTDFIFAILAEELGFIGGSLVLLLFSLLLWRGVRIALGAPDLYGSFLAIGIISMVAIQVMINIGVVTGLMPVTGITLPFLSYGGSSLTLMLMAIGVLLNISKHAKY</sequence>
<accession>A0A226QS61</accession>
<feature type="transmembrane region" description="Helical" evidence="7">
    <location>
        <begin position="139"/>
        <end position="158"/>
    </location>
</feature>
<evidence type="ECO:0000313" key="8">
    <source>
        <dbReference type="EMBL" id="OXB94420.1"/>
    </source>
</evidence>
<keyword evidence="6 7" id="KW-0472">Membrane</keyword>
<gene>
    <name evidence="8" type="ORF">B9L23_05950</name>
</gene>
<evidence type="ECO:0000256" key="5">
    <source>
        <dbReference type="ARBA" id="ARBA00022989"/>
    </source>
</evidence>
<dbReference type="InterPro" id="IPR013437">
    <property type="entry name" value="FtsW"/>
</dbReference>
<dbReference type="GO" id="GO:0008360">
    <property type="term" value="P:regulation of cell shape"/>
    <property type="evidence" value="ECO:0007669"/>
    <property type="project" value="UniProtKB-KW"/>
</dbReference>
<dbReference type="GO" id="GO:0032153">
    <property type="term" value="C:cell division site"/>
    <property type="evidence" value="ECO:0007669"/>
    <property type="project" value="TreeGrafter"/>
</dbReference>
<evidence type="ECO:0000256" key="2">
    <source>
        <dbReference type="ARBA" id="ARBA00022475"/>
    </source>
</evidence>
<dbReference type="InterPro" id="IPR018365">
    <property type="entry name" value="Cell_cycle_FtsW-rel_CS"/>
</dbReference>
<dbReference type="GO" id="GO:0051301">
    <property type="term" value="P:cell division"/>
    <property type="evidence" value="ECO:0007669"/>
    <property type="project" value="InterPro"/>
</dbReference>
<evidence type="ECO:0000256" key="6">
    <source>
        <dbReference type="ARBA" id="ARBA00023136"/>
    </source>
</evidence>
<feature type="transmembrane region" description="Helical" evidence="7">
    <location>
        <begin position="264"/>
        <end position="290"/>
    </location>
</feature>
<feature type="transmembrane region" description="Helical" evidence="7">
    <location>
        <begin position="188"/>
        <end position="210"/>
    </location>
</feature>
<dbReference type="AlphaFoldDB" id="A0A226QS61"/>
<dbReference type="Proteomes" id="UP000198394">
    <property type="component" value="Unassembled WGS sequence"/>
</dbReference>
<evidence type="ECO:0000256" key="7">
    <source>
        <dbReference type="SAM" id="Phobius"/>
    </source>
</evidence>
<dbReference type="NCBIfam" id="TIGR02615">
    <property type="entry name" value="spoVE"/>
    <property type="match status" value="1"/>
</dbReference>
<protein>
    <submittedName>
        <fullName evidence="8">Stage V sporulation protein E</fullName>
    </submittedName>
</protein>
<keyword evidence="3 7" id="KW-0812">Transmembrane</keyword>
<dbReference type="GO" id="GO:0005886">
    <property type="term" value="C:plasma membrane"/>
    <property type="evidence" value="ECO:0007669"/>
    <property type="project" value="UniProtKB-SubCell"/>
</dbReference>
<dbReference type="PANTHER" id="PTHR30474">
    <property type="entry name" value="CELL CYCLE PROTEIN"/>
    <property type="match status" value="1"/>
</dbReference>
<dbReference type="NCBIfam" id="TIGR02210">
    <property type="entry name" value="rodA_shape"/>
    <property type="match status" value="1"/>
</dbReference>